<sequence>MELGRINALSPIQAAAPPDAVAVNKLAGSTRLFKVEQSSFTVVPDALTAIAGINKAIHMVTAEIIDIHFFIQNPPYEFYIKIVVVNAVYFKYRKLIKRFLN</sequence>
<organism evidence="1">
    <name type="scientific">bioreactor metagenome</name>
    <dbReference type="NCBI Taxonomy" id="1076179"/>
    <lineage>
        <taxon>unclassified sequences</taxon>
        <taxon>metagenomes</taxon>
        <taxon>ecological metagenomes</taxon>
    </lineage>
</organism>
<comment type="caution">
    <text evidence="1">The sequence shown here is derived from an EMBL/GenBank/DDBJ whole genome shotgun (WGS) entry which is preliminary data.</text>
</comment>
<dbReference type="EMBL" id="VSSQ01084621">
    <property type="protein sequence ID" value="MPN32548.1"/>
    <property type="molecule type" value="Genomic_DNA"/>
</dbReference>
<reference evidence="1" key="1">
    <citation type="submission" date="2019-08" db="EMBL/GenBank/DDBJ databases">
        <authorList>
            <person name="Kucharzyk K."/>
            <person name="Murdoch R.W."/>
            <person name="Higgins S."/>
            <person name="Loffler F."/>
        </authorList>
    </citation>
    <scope>NUCLEOTIDE SEQUENCE</scope>
</reference>
<protein>
    <submittedName>
        <fullName evidence="1">Uncharacterized protein</fullName>
    </submittedName>
</protein>
<name>A0A645H0N8_9ZZZZ</name>
<dbReference type="AlphaFoldDB" id="A0A645H0N8"/>
<proteinExistence type="predicted"/>
<accession>A0A645H0N8</accession>
<evidence type="ECO:0000313" key="1">
    <source>
        <dbReference type="EMBL" id="MPN32548.1"/>
    </source>
</evidence>
<gene>
    <name evidence="1" type="ORF">SDC9_180027</name>
</gene>